<reference evidence="1 2" key="1">
    <citation type="journal article" date="2017" name="Water Res.">
        <title>Discovery and metagenomic analysis of an anammox bacterial enrichment related to Candidatus "Brocadia caroliniensis" in a full-scale glycerol-fed nitritation-denitritation separate centrate treatment process.</title>
        <authorList>
            <person name="Park H."/>
            <person name="Brotto A.C."/>
            <person name="van Loosdrecht M.C."/>
            <person name="Chandran K."/>
        </authorList>
    </citation>
    <scope>NUCLEOTIDE SEQUENCE [LARGE SCALE GENOMIC DNA]</scope>
    <source>
        <strain evidence="1">26THWARD</strain>
    </source>
</reference>
<dbReference type="EMBL" id="AYTS01000034">
    <property type="protein sequence ID" value="OOP57399.1"/>
    <property type="molecule type" value="Genomic_DNA"/>
</dbReference>
<accession>A0A1V4AWF4</accession>
<gene>
    <name evidence="1" type="ORF">AYP45_03530</name>
</gene>
<name>A0A1V4AWF4_9BACT</name>
<comment type="caution">
    <text evidence="1">The sequence shown here is derived from an EMBL/GenBank/DDBJ whole genome shotgun (WGS) entry which is preliminary data.</text>
</comment>
<evidence type="ECO:0000313" key="2">
    <source>
        <dbReference type="Proteomes" id="UP000189681"/>
    </source>
</evidence>
<dbReference type="Proteomes" id="UP000189681">
    <property type="component" value="Unassembled WGS sequence"/>
</dbReference>
<dbReference type="AlphaFoldDB" id="A0A1V4AWF4"/>
<protein>
    <submittedName>
        <fullName evidence="1">Uncharacterized protein</fullName>
    </submittedName>
</protein>
<evidence type="ECO:0000313" key="1">
    <source>
        <dbReference type="EMBL" id="OOP57399.1"/>
    </source>
</evidence>
<sequence length="62" mass="7167">MALLTGGAVRRWEIKTMRLWLIRVAGKLTKGSGQLVLKLPEKFLYQEEWRAWEGMSLSVEFG</sequence>
<organism evidence="1 2">
    <name type="scientific">Candidatus Brocadia carolinensis</name>
    <dbReference type="NCBI Taxonomy" id="1004156"/>
    <lineage>
        <taxon>Bacteria</taxon>
        <taxon>Pseudomonadati</taxon>
        <taxon>Planctomycetota</taxon>
        <taxon>Candidatus Brocadiia</taxon>
        <taxon>Candidatus Brocadiales</taxon>
        <taxon>Candidatus Brocadiaceae</taxon>
        <taxon>Candidatus Brocadia</taxon>
    </lineage>
</organism>
<dbReference type="STRING" id="1004156.AYP45_03530"/>
<proteinExistence type="predicted"/>